<dbReference type="EMBL" id="QKWP01000994">
    <property type="protein sequence ID" value="RIB12746.1"/>
    <property type="molecule type" value="Genomic_DNA"/>
</dbReference>
<name>A0A397V014_9GLOM</name>
<comment type="caution">
    <text evidence="2">The sequence shown here is derived from an EMBL/GenBank/DDBJ whole genome shotgun (WGS) entry which is preliminary data.</text>
</comment>
<feature type="compositionally biased region" description="Polar residues" evidence="1">
    <location>
        <begin position="128"/>
        <end position="141"/>
    </location>
</feature>
<proteinExistence type="predicted"/>
<accession>A0A397V014</accession>
<dbReference type="OrthoDB" id="10415817at2759"/>
<gene>
    <name evidence="2" type="ORF">C2G38_2041586</name>
</gene>
<sequence>MNNQKRMYRDRLRFLMDEMANLIEKSLQQDTYIPFDPRTQAQQIIEGSLVANPKFKSRIINDDEDIFMDERETFEEALDQNIQKQNEDLIDLTDNTNMKGLYYSPFLEPNEKPIRRARSASPRLGRSETPTSPTIKITINN</sequence>
<evidence type="ECO:0000256" key="1">
    <source>
        <dbReference type="SAM" id="MobiDB-lite"/>
    </source>
</evidence>
<dbReference type="Proteomes" id="UP000266673">
    <property type="component" value="Unassembled WGS sequence"/>
</dbReference>
<evidence type="ECO:0000313" key="2">
    <source>
        <dbReference type="EMBL" id="RIB12746.1"/>
    </source>
</evidence>
<organism evidence="2 3">
    <name type="scientific">Gigaspora rosea</name>
    <dbReference type="NCBI Taxonomy" id="44941"/>
    <lineage>
        <taxon>Eukaryota</taxon>
        <taxon>Fungi</taxon>
        <taxon>Fungi incertae sedis</taxon>
        <taxon>Mucoromycota</taxon>
        <taxon>Glomeromycotina</taxon>
        <taxon>Glomeromycetes</taxon>
        <taxon>Diversisporales</taxon>
        <taxon>Gigasporaceae</taxon>
        <taxon>Gigaspora</taxon>
    </lineage>
</organism>
<protein>
    <submittedName>
        <fullName evidence="2">Uncharacterized protein</fullName>
    </submittedName>
</protein>
<evidence type="ECO:0000313" key="3">
    <source>
        <dbReference type="Proteomes" id="UP000266673"/>
    </source>
</evidence>
<feature type="region of interest" description="Disordered" evidence="1">
    <location>
        <begin position="116"/>
        <end position="141"/>
    </location>
</feature>
<reference evidence="2 3" key="1">
    <citation type="submission" date="2018-06" db="EMBL/GenBank/DDBJ databases">
        <title>Comparative genomics reveals the genomic features of Rhizophagus irregularis, R. cerebriforme, R. diaphanum and Gigaspora rosea, and their symbiotic lifestyle signature.</title>
        <authorList>
            <person name="Morin E."/>
            <person name="San Clemente H."/>
            <person name="Chen E.C.H."/>
            <person name="De La Providencia I."/>
            <person name="Hainaut M."/>
            <person name="Kuo A."/>
            <person name="Kohler A."/>
            <person name="Murat C."/>
            <person name="Tang N."/>
            <person name="Roy S."/>
            <person name="Loubradou J."/>
            <person name="Henrissat B."/>
            <person name="Grigoriev I.V."/>
            <person name="Corradi N."/>
            <person name="Roux C."/>
            <person name="Martin F.M."/>
        </authorList>
    </citation>
    <scope>NUCLEOTIDE SEQUENCE [LARGE SCALE GENOMIC DNA]</scope>
    <source>
        <strain evidence="2 3">DAOM 194757</strain>
    </source>
</reference>
<keyword evidence="3" id="KW-1185">Reference proteome</keyword>
<dbReference type="AlphaFoldDB" id="A0A397V014"/>